<dbReference type="PANTHER" id="PTHR48111:SF50">
    <property type="entry name" value="KDP OPERON TRANSCRIPTIONAL REGULATORY PROTEIN KDPE"/>
    <property type="match status" value="1"/>
</dbReference>
<dbReference type="SMART" id="SM00862">
    <property type="entry name" value="Trans_reg_C"/>
    <property type="match status" value="1"/>
</dbReference>
<comment type="subcellular location">
    <subcellularLocation>
        <location evidence="1">Cytoplasm</location>
    </subcellularLocation>
</comment>
<evidence type="ECO:0000256" key="1">
    <source>
        <dbReference type="ARBA" id="ARBA00004496"/>
    </source>
</evidence>
<dbReference type="Gene3D" id="6.10.250.690">
    <property type="match status" value="1"/>
</dbReference>
<feature type="domain" description="Response regulatory" evidence="10">
    <location>
        <begin position="7"/>
        <end position="120"/>
    </location>
</feature>
<gene>
    <name evidence="12" type="primary">kdpE</name>
    <name evidence="12" type="ORF">CRENPOLYSF1_50118</name>
</gene>
<evidence type="ECO:0000313" key="13">
    <source>
        <dbReference type="Proteomes" id="UP000195667"/>
    </source>
</evidence>
<feature type="modified residue" description="4-aspartylphosphate" evidence="8">
    <location>
        <position position="56"/>
    </location>
</feature>
<evidence type="ECO:0000256" key="7">
    <source>
        <dbReference type="ARBA" id="ARBA00023163"/>
    </source>
</evidence>
<evidence type="ECO:0000256" key="5">
    <source>
        <dbReference type="ARBA" id="ARBA00023015"/>
    </source>
</evidence>
<protein>
    <submittedName>
        <fullName evidence="12">DNA-binding response regulator in two-component regulatory system with KdpD</fullName>
    </submittedName>
</protein>
<dbReference type="FunFam" id="3.40.50.2300:FF:000021">
    <property type="entry name" value="Two-component system response regulator KdpE"/>
    <property type="match status" value="1"/>
</dbReference>
<name>A0A1R4HCY9_9GAMM</name>
<dbReference type="PROSITE" id="PS50110">
    <property type="entry name" value="RESPONSE_REGULATORY"/>
    <property type="match status" value="1"/>
</dbReference>
<keyword evidence="3 8" id="KW-0597">Phosphoprotein</keyword>
<sequence length="234" mass="26349">MDTLKSIIVVIEDDPQICRFLRTSLNANGFSLFEANTGEQGLVEIATRKPDLVILDLGLPRLDGFAVIHKVREWSSVPIIVLSARSQELDKITALDAGADDYLTKPFSIGELLARIRVSIRHAAQFKDSTETVFCEGELRVDLARRLVTVGTHEVHLTPIEYRLLSALIRHAGKVMTHRQLLLNVWGPTYVEHDHYVRIYMGQLRQKLEADSTQPRYLLTETGVGYRLACSEGL</sequence>
<dbReference type="FunFam" id="1.10.10.10:FF:000210">
    <property type="entry name" value="Winged-helix transcriptional response regulator KdpE"/>
    <property type="match status" value="1"/>
</dbReference>
<keyword evidence="13" id="KW-1185">Reference proteome</keyword>
<evidence type="ECO:0000313" key="12">
    <source>
        <dbReference type="EMBL" id="SJM94092.1"/>
    </source>
</evidence>
<dbReference type="GO" id="GO:0032993">
    <property type="term" value="C:protein-DNA complex"/>
    <property type="evidence" value="ECO:0007669"/>
    <property type="project" value="TreeGrafter"/>
</dbReference>
<dbReference type="Gene3D" id="3.40.50.2300">
    <property type="match status" value="1"/>
</dbReference>
<dbReference type="InterPro" id="IPR039420">
    <property type="entry name" value="WalR-like"/>
</dbReference>
<feature type="domain" description="OmpR/PhoB-type" evidence="11">
    <location>
        <begin position="131"/>
        <end position="230"/>
    </location>
</feature>
<evidence type="ECO:0000256" key="3">
    <source>
        <dbReference type="ARBA" id="ARBA00022553"/>
    </source>
</evidence>
<evidence type="ECO:0000256" key="8">
    <source>
        <dbReference type="PROSITE-ProRule" id="PRU00169"/>
    </source>
</evidence>
<dbReference type="GO" id="GO:0000987">
    <property type="term" value="F:cis-regulatory region sequence-specific DNA binding"/>
    <property type="evidence" value="ECO:0007669"/>
    <property type="project" value="UniProtKB-ARBA"/>
</dbReference>
<dbReference type="GO" id="GO:0042802">
    <property type="term" value="F:identical protein binding"/>
    <property type="evidence" value="ECO:0007669"/>
    <property type="project" value="UniProtKB-ARBA"/>
</dbReference>
<dbReference type="Pfam" id="PF00486">
    <property type="entry name" value="Trans_reg_C"/>
    <property type="match status" value="1"/>
</dbReference>
<dbReference type="OrthoDB" id="9802426at2"/>
<dbReference type="GO" id="GO:0045893">
    <property type="term" value="P:positive regulation of DNA-templated transcription"/>
    <property type="evidence" value="ECO:0007669"/>
    <property type="project" value="UniProtKB-ARBA"/>
</dbReference>
<keyword evidence="2" id="KW-0963">Cytoplasm</keyword>
<accession>A0A1R4HCY9</accession>
<dbReference type="SUPFAM" id="SSF52172">
    <property type="entry name" value="CheY-like"/>
    <property type="match status" value="1"/>
</dbReference>
<evidence type="ECO:0000256" key="6">
    <source>
        <dbReference type="ARBA" id="ARBA00023125"/>
    </source>
</evidence>
<dbReference type="RefSeq" id="WP_087144141.1">
    <property type="nucleotide sequence ID" value="NZ_FUKI01000126.1"/>
</dbReference>
<evidence type="ECO:0000259" key="10">
    <source>
        <dbReference type="PROSITE" id="PS50110"/>
    </source>
</evidence>
<dbReference type="InterPro" id="IPR036388">
    <property type="entry name" value="WH-like_DNA-bd_sf"/>
</dbReference>
<proteinExistence type="predicted"/>
<dbReference type="InterPro" id="IPR001789">
    <property type="entry name" value="Sig_transdc_resp-reg_receiver"/>
</dbReference>
<dbReference type="CDD" id="cd00383">
    <property type="entry name" value="trans_reg_C"/>
    <property type="match status" value="1"/>
</dbReference>
<dbReference type="PROSITE" id="PS51755">
    <property type="entry name" value="OMPR_PHOB"/>
    <property type="match status" value="1"/>
</dbReference>
<dbReference type="InterPro" id="IPR001867">
    <property type="entry name" value="OmpR/PhoB-type_DNA-bd"/>
</dbReference>
<keyword evidence="5" id="KW-0805">Transcription regulation</keyword>
<dbReference type="Pfam" id="PF00072">
    <property type="entry name" value="Response_reg"/>
    <property type="match status" value="1"/>
</dbReference>
<dbReference type="SMART" id="SM00448">
    <property type="entry name" value="REC"/>
    <property type="match status" value="1"/>
</dbReference>
<reference evidence="13" key="1">
    <citation type="submission" date="2017-02" db="EMBL/GenBank/DDBJ databases">
        <authorList>
            <person name="Daims H."/>
        </authorList>
    </citation>
    <scope>NUCLEOTIDE SEQUENCE [LARGE SCALE GENOMIC DNA]</scope>
</reference>
<dbReference type="InterPro" id="IPR011006">
    <property type="entry name" value="CheY-like_superfamily"/>
</dbReference>
<keyword evidence="6 9" id="KW-0238">DNA-binding</keyword>
<evidence type="ECO:0000256" key="9">
    <source>
        <dbReference type="PROSITE-ProRule" id="PRU01091"/>
    </source>
</evidence>
<dbReference type="PANTHER" id="PTHR48111">
    <property type="entry name" value="REGULATOR OF RPOS"/>
    <property type="match status" value="1"/>
</dbReference>
<dbReference type="GO" id="GO:0005829">
    <property type="term" value="C:cytosol"/>
    <property type="evidence" value="ECO:0007669"/>
    <property type="project" value="TreeGrafter"/>
</dbReference>
<dbReference type="Gene3D" id="1.10.10.10">
    <property type="entry name" value="Winged helix-like DNA-binding domain superfamily/Winged helix DNA-binding domain"/>
    <property type="match status" value="1"/>
</dbReference>
<dbReference type="CDD" id="cd17620">
    <property type="entry name" value="REC_OmpR_KdpE-like"/>
    <property type="match status" value="1"/>
</dbReference>
<keyword evidence="4" id="KW-0902">Two-component regulatory system</keyword>
<evidence type="ECO:0000256" key="2">
    <source>
        <dbReference type="ARBA" id="ARBA00022490"/>
    </source>
</evidence>
<evidence type="ECO:0000259" key="11">
    <source>
        <dbReference type="PROSITE" id="PS51755"/>
    </source>
</evidence>
<dbReference type="GO" id="GO:0000156">
    <property type="term" value="F:phosphorelay response regulator activity"/>
    <property type="evidence" value="ECO:0007669"/>
    <property type="project" value="TreeGrafter"/>
</dbReference>
<dbReference type="Proteomes" id="UP000195667">
    <property type="component" value="Unassembled WGS sequence"/>
</dbReference>
<dbReference type="AlphaFoldDB" id="A0A1R4HCY9"/>
<dbReference type="EMBL" id="FUKI01000126">
    <property type="protein sequence ID" value="SJM94092.1"/>
    <property type="molecule type" value="Genomic_DNA"/>
</dbReference>
<organism evidence="12 13">
    <name type="scientific">Crenothrix polyspora</name>
    <dbReference type="NCBI Taxonomy" id="360316"/>
    <lineage>
        <taxon>Bacteria</taxon>
        <taxon>Pseudomonadati</taxon>
        <taxon>Pseudomonadota</taxon>
        <taxon>Gammaproteobacteria</taxon>
        <taxon>Methylococcales</taxon>
        <taxon>Crenotrichaceae</taxon>
        <taxon>Crenothrix</taxon>
    </lineage>
</organism>
<feature type="DNA-binding region" description="OmpR/PhoB-type" evidence="9">
    <location>
        <begin position="131"/>
        <end position="230"/>
    </location>
</feature>
<keyword evidence="7" id="KW-0804">Transcription</keyword>
<evidence type="ECO:0000256" key="4">
    <source>
        <dbReference type="ARBA" id="ARBA00023012"/>
    </source>
</evidence>